<evidence type="ECO:0000313" key="2">
    <source>
        <dbReference type="EMBL" id="UQC78052.1"/>
    </source>
</evidence>
<organism evidence="2 3">
    <name type="scientific">Colletotrichum lupini</name>
    <dbReference type="NCBI Taxonomy" id="145971"/>
    <lineage>
        <taxon>Eukaryota</taxon>
        <taxon>Fungi</taxon>
        <taxon>Dikarya</taxon>
        <taxon>Ascomycota</taxon>
        <taxon>Pezizomycotina</taxon>
        <taxon>Sordariomycetes</taxon>
        <taxon>Hypocreomycetidae</taxon>
        <taxon>Glomerellales</taxon>
        <taxon>Glomerellaceae</taxon>
        <taxon>Colletotrichum</taxon>
        <taxon>Colletotrichum acutatum species complex</taxon>
    </lineage>
</organism>
<dbReference type="KEGG" id="clup:CLUP02_03526"/>
<proteinExistence type="predicted"/>
<keyword evidence="3" id="KW-1185">Reference proteome</keyword>
<sequence>MGRRTRVPLQLDHRVRKQRSVKDRSYDSINPSLPSTSSQLRGRSYTTLPVTESRRIRKLHGCILRQTY</sequence>
<evidence type="ECO:0000313" key="3">
    <source>
        <dbReference type="Proteomes" id="UP000830671"/>
    </source>
</evidence>
<protein>
    <submittedName>
        <fullName evidence="2">Uncharacterized protein</fullName>
    </submittedName>
</protein>
<reference evidence="2" key="1">
    <citation type="journal article" date="2021" name="Mol. Plant Microbe Interact.">
        <title>Complete Genome Sequence of the Plant-Pathogenic Fungus Colletotrichum lupini.</title>
        <authorList>
            <person name="Baroncelli R."/>
            <person name="Pensec F."/>
            <person name="Da Lio D."/>
            <person name="Boufleur T."/>
            <person name="Vicente I."/>
            <person name="Sarrocco S."/>
            <person name="Picot A."/>
            <person name="Baraldi E."/>
            <person name="Sukno S."/>
            <person name="Thon M."/>
            <person name="Le Floch G."/>
        </authorList>
    </citation>
    <scope>NUCLEOTIDE SEQUENCE</scope>
    <source>
        <strain evidence="2">IMI 504893</strain>
    </source>
</reference>
<dbReference type="AlphaFoldDB" id="A0A9Q8WCU0"/>
<feature type="region of interest" description="Disordered" evidence="1">
    <location>
        <begin position="1"/>
        <end position="45"/>
    </location>
</feature>
<feature type="compositionally biased region" description="Polar residues" evidence="1">
    <location>
        <begin position="27"/>
        <end position="45"/>
    </location>
</feature>
<dbReference type="EMBL" id="CP019474">
    <property type="protein sequence ID" value="UQC78052.1"/>
    <property type="molecule type" value="Genomic_DNA"/>
</dbReference>
<dbReference type="GeneID" id="73337556"/>
<name>A0A9Q8WCU0_9PEZI</name>
<dbReference type="RefSeq" id="XP_049139689.1">
    <property type="nucleotide sequence ID" value="XM_049282546.1"/>
</dbReference>
<dbReference type="Proteomes" id="UP000830671">
    <property type="component" value="Chromosome 2"/>
</dbReference>
<evidence type="ECO:0000256" key="1">
    <source>
        <dbReference type="SAM" id="MobiDB-lite"/>
    </source>
</evidence>
<accession>A0A9Q8WCU0</accession>
<gene>
    <name evidence="2" type="ORF">CLUP02_03526</name>
</gene>